<evidence type="ECO:0000313" key="1">
    <source>
        <dbReference type="EMBL" id="KAE9401303.1"/>
    </source>
</evidence>
<evidence type="ECO:0000313" key="2">
    <source>
        <dbReference type="Proteomes" id="UP000799118"/>
    </source>
</evidence>
<keyword evidence="2" id="KW-1185">Reference proteome</keyword>
<dbReference type="OrthoDB" id="3363652at2759"/>
<dbReference type="Proteomes" id="UP000799118">
    <property type="component" value="Unassembled WGS sequence"/>
</dbReference>
<feature type="non-terminal residue" evidence="1">
    <location>
        <position position="119"/>
    </location>
</feature>
<accession>A0A6A4HTM9</accession>
<gene>
    <name evidence="1" type="ORF">BT96DRAFT_793200</name>
</gene>
<proteinExistence type="predicted"/>
<dbReference type="AlphaFoldDB" id="A0A6A4HTM9"/>
<sequence>DSTDDRNLFTRDVGPDGAFKPERVWEILKQVKIGPGLSQEQRRRVKELISSYTDCFALSVSEVRAVPDSVHRLNIPENTKFSTKVRQKALTPPQREYLHKKIDELLAAGIIERCRPDEV</sequence>
<feature type="non-terminal residue" evidence="1">
    <location>
        <position position="1"/>
    </location>
</feature>
<organism evidence="1 2">
    <name type="scientific">Gymnopus androsaceus JB14</name>
    <dbReference type="NCBI Taxonomy" id="1447944"/>
    <lineage>
        <taxon>Eukaryota</taxon>
        <taxon>Fungi</taxon>
        <taxon>Dikarya</taxon>
        <taxon>Basidiomycota</taxon>
        <taxon>Agaricomycotina</taxon>
        <taxon>Agaricomycetes</taxon>
        <taxon>Agaricomycetidae</taxon>
        <taxon>Agaricales</taxon>
        <taxon>Marasmiineae</taxon>
        <taxon>Omphalotaceae</taxon>
        <taxon>Gymnopus</taxon>
    </lineage>
</organism>
<name>A0A6A4HTM9_9AGAR</name>
<reference evidence="1" key="1">
    <citation type="journal article" date="2019" name="Environ. Microbiol.">
        <title>Fungal ecological strategies reflected in gene transcription - a case study of two litter decomposers.</title>
        <authorList>
            <person name="Barbi F."/>
            <person name="Kohler A."/>
            <person name="Barry K."/>
            <person name="Baskaran P."/>
            <person name="Daum C."/>
            <person name="Fauchery L."/>
            <person name="Ihrmark K."/>
            <person name="Kuo A."/>
            <person name="LaButti K."/>
            <person name="Lipzen A."/>
            <person name="Morin E."/>
            <person name="Grigoriev I.V."/>
            <person name="Henrissat B."/>
            <person name="Lindahl B."/>
            <person name="Martin F."/>
        </authorList>
    </citation>
    <scope>NUCLEOTIDE SEQUENCE</scope>
    <source>
        <strain evidence="1">JB14</strain>
    </source>
</reference>
<evidence type="ECO:0008006" key="3">
    <source>
        <dbReference type="Google" id="ProtNLM"/>
    </source>
</evidence>
<dbReference type="EMBL" id="ML769447">
    <property type="protein sequence ID" value="KAE9401303.1"/>
    <property type="molecule type" value="Genomic_DNA"/>
</dbReference>
<protein>
    <recommendedName>
        <fullName evidence="3">DNA/RNA polymerase</fullName>
    </recommendedName>
</protein>